<gene>
    <name evidence="3" type="ORF">EHO51_13780</name>
</gene>
<dbReference type="RefSeq" id="WP_124739362.1">
    <property type="nucleotide sequence ID" value="NZ_CP034086.1"/>
</dbReference>
<dbReference type="GO" id="GO:0018773">
    <property type="term" value="F:acetylpyruvate hydrolase activity"/>
    <property type="evidence" value="ECO:0007669"/>
    <property type="project" value="TreeGrafter"/>
</dbReference>
<dbReference type="EMBL" id="CP034086">
    <property type="protein sequence ID" value="AZG77708.1"/>
    <property type="molecule type" value="Genomic_DNA"/>
</dbReference>
<sequence>MSAEFIFQPPPFPSVAIAQDARRFPVRRIFCIALNYAAHAREMGKDPAKGGAAEPPVFFSKPADAVVESGATIPYPTLTHNLHHEIELVAALGAGGADIPAARALDCVFGYAAGIDLTRRDLQTAARGAGRPWDMSKGFDHSAPIGAITPVAAIGHPTRGRIALSVNGVLRQAGDLGDLIWSVPEIIAALSRNVALAPGDLIFTGTPSGVGPLLPGDVVDGEVEHVGSVAISIGK</sequence>
<dbReference type="PANTHER" id="PTHR11820:SF90">
    <property type="entry name" value="FLUTATHIONE S-TRANSFERASE"/>
    <property type="match status" value="1"/>
</dbReference>
<dbReference type="Gene3D" id="3.90.850.10">
    <property type="entry name" value="Fumarylacetoacetase-like, C-terminal domain"/>
    <property type="match status" value="1"/>
</dbReference>
<protein>
    <submittedName>
        <fullName evidence="3">FAA hydrolase family protein</fullName>
    </submittedName>
</protein>
<reference evidence="3 4" key="1">
    <citation type="submission" date="2018-11" db="EMBL/GenBank/DDBJ databases">
        <title>Genome squencing of methanotrophic bacteria isolated from alkaline groundwater in Korea.</title>
        <authorList>
            <person name="Nguyen L.N."/>
        </authorList>
    </citation>
    <scope>NUCLEOTIDE SEQUENCE [LARGE SCALE GENOMIC DNA]</scope>
    <source>
        <strain evidence="3 4">GW6</strain>
    </source>
</reference>
<dbReference type="GO" id="GO:0046872">
    <property type="term" value="F:metal ion binding"/>
    <property type="evidence" value="ECO:0007669"/>
    <property type="project" value="UniProtKB-KW"/>
</dbReference>
<keyword evidence="3" id="KW-0378">Hydrolase</keyword>
<dbReference type="AlphaFoldDB" id="A0A3G8MA72"/>
<name>A0A3G8MA72_9HYPH</name>
<dbReference type="InterPro" id="IPR011234">
    <property type="entry name" value="Fumarylacetoacetase-like_C"/>
</dbReference>
<organism evidence="3 4">
    <name type="scientific">Methylocystis rosea</name>
    <dbReference type="NCBI Taxonomy" id="173366"/>
    <lineage>
        <taxon>Bacteria</taxon>
        <taxon>Pseudomonadati</taxon>
        <taxon>Pseudomonadota</taxon>
        <taxon>Alphaproteobacteria</taxon>
        <taxon>Hyphomicrobiales</taxon>
        <taxon>Methylocystaceae</taxon>
        <taxon>Methylocystis</taxon>
    </lineage>
</organism>
<dbReference type="InterPro" id="IPR036663">
    <property type="entry name" value="Fumarylacetoacetase_C_sf"/>
</dbReference>
<evidence type="ECO:0000259" key="2">
    <source>
        <dbReference type="Pfam" id="PF01557"/>
    </source>
</evidence>
<dbReference type="SUPFAM" id="SSF56529">
    <property type="entry name" value="FAH"/>
    <property type="match status" value="1"/>
</dbReference>
<dbReference type="Pfam" id="PF01557">
    <property type="entry name" value="FAA_hydrolase"/>
    <property type="match status" value="1"/>
</dbReference>
<evidence type="ECO:0000313" key="4">
    <source>
        <dbReference type="Proteomes" id="UP000273982"/>
    </source>
</evidence>
<dbReference type="Proteomes" id="UP000273982">
    <property type="component" value="Chromosome"/>
</dbReference>
<keyword evidence="1" id="KW-0479">Metal-binding</keyword>
<accession>A0A3G8MA72</accession>
<proteinExistence type="predicted"/>
<feature type="domain" description="Fumarylacetoacetase-like C-terminal" evidence="2">
    <location>
        <begin position="29"/>
        <end position="230"/>
    </location>
</feature>
<dbReference type="KEGG" id="mros:EHO51_13780"/>
<evidence type="ECO:0000256" key="1">
    <source>
        <dbReference type="ARBA" id="ARBA00022723"/>
    </source>
</evidence>
<evidence type="ECO:0000313" key="3">
    <source>
        <dbReference type="EMBL" id="AZG77708.1"/>
    </source>
</evidence>
<dbReference type="PANTHER" id="PTHR11820">
    <property type="entry name" value="ACYLPYRUVASE"/>
    <property type="match status" value="1"/>
</dbReference>